<dbReference type="InterPro" id="IPR006734">
    <property type="entry name" value="PLATZ"/>
</dbReference>
<dbReference type="Pfam" id="PF04640">
    <property type="entry name" value="PLATZ"/>
    <property type="match status" value="1"/>
</dbReference>
<reference evidence="1 2" key="1">
    <citation type="journal article" date="2019" name="Sci. Rep.">
        <title>A high-quality genome of Eragrostis curvula grass provides insights into Poaceae evolution and supports new strategies to enhance forage quality.</title>
        <authorList>
            <person name="Carballo J."/>
            <person name="Santos B.A.C.M."/>
            <person name="Zappacosta D."/>
            <person name="Garbus I."/>
            <person name="Selva J.P."/>
            <person name="Gallo C.A."/>
            <person name="Diaz A."/>
            <person name="Albertini E."/>
            <person name="Caccamo M."/>
            <person name="Echenique V."/>
        </authorList>
    </citation>
    <scope>NUCLEOTIDE SEQUENCE [LARGE SCALE GENOMIC DNA]</scope>
    <source>
        <strain evidence="2">cv. Victoria</strain>
        <tissue evidence="1">Leaf</tissue>
    </source>
</reference>
<dbReference type="Proteomes" id="UP000324897">
    <property type="component" value="Chromosome 4"/>
</dbReference>
<feature type="non-terminal residue" evidence="1">
    <location>
        <position position="1"/>
    </location>
</feature>
<gene>
    <name evidence="1" type="ORF">EJB05_12862</name>
</gene>
<keyword evidence="2" id="KW-1185">Reference proteome</keyword>
<proteinExistence type="predicted"/>
<dbReference type="AlphaFoldDB" id="A0A5J9VSN1"/>
<sequence>MAEEHAAGEPIPRLVEESEEGEVMPQWLHVLLRTRFWEPCSRGHKDENRAEDCIFCLQCYKVLCPHCTHNEPGHRLLKIRRYVYRSVVLVKDMHQLNIDVSGIQTYITNGQKGVLLRPMRRSPHFRPQQGTPQCETCTCWLHTTPDLFCSLTCKGKADVSQDDFSGPIAERRYKKTYMLQLPAAGEQQVPEDDNEIELSIEAPPVPVEALPMGILPVLKKSLRKRSRKQAEPQRAPFF</sequence>
<evidence type="ECO:0008006" key="3">
    <source>
        <dbReference type="Google" id="ProtNLM"/>
    </source>
</evidence>
<accession>A0A5J9VSN1</accession>
<protein>
    <recommendedName>
        <fullName evidence="3">B box-type domain-containing protein</fullName>
    </recommendedName>
</protein>
<name>A0A5J9VSN1_9POAL</name>
<comment type="caution">
    <text evidence="1">The sequence shown here is derived from an EMBL/GenBank/DDBJ whole genome shotgun (WGS) entry which is preliminary data.</text>
</comment>
<dbReference type="Gramene" id="TVU39442">
    <property type="protein sequence ID" value="TVU39442"/>
    <property type="gene ID" value="EJB05_12862"/>
</dbReference>
<organism evidence="1 2">
    <name type="scientific">Eragrostis curvula</name>
    <name type="common">weeping love grass</name>
    <dbReference type="NCBI Taxonomy" id="38414"/>
    <lineage>
        <taxon>Eukaryota</taxon>
        <taxon>Viridiplantae</taxon>
        <taxon>Streptophyta</taxon>
        <taxon>Embryophyta</taxon>
        <taxon>Tracheophyta</taxon>
        <taxon>Spermatophyta</taxon>
        <taxon>Magnoliopsida</taxon>
        <taxon>Liliopsida</taxon>
        <taxon>Poales</taxon>
        <taxon>Poaceae</taxon>
        <taxon>PACMAD clade</taxon>
        <taxon>Chloridoideae</taxon>
        <taxon>Eragrostideae</taxon>
        <taxon>Eragrostidinae</taxon>
        <taxon>Eragrostis</taxon>
    </lineage>
</organism>
<evidence type="ECO:0000313" key="1">
    <source>
        <dbReference type="EMBL" id="TVU39442.1"/>
    </source>
</evidence>
<dbReference type="OrthoDB" id="645833at2759"/>
<dbReference type="PANTHER" id="PTHR31065">
    <property type="entry name" value="PLATZ TRANSCRIPTION FACTOR FAMILY PROTEIN"/>
    <property type="match status" value="1"/>
</dbReference>
<dbReference type="PANTHER" id="PTHR31065:SF1">
    <property type="entry name" value="OS09G0116050 PROTEIN"/>
    <property type="match status" value="1"/>
</dbReference>
<dbReference type="EMBL" id="RWGY01000007">
    <property type="protein sequence ID" value="TVU39442.1"/>
    <property type="molecule type" value="Genomic_DNA"/>
</dbReference>
<evidence type="ECO:0000313" key="2">
    <source>
        <dbReference type="Proteomes" id="UP000324897"/>
    </source>
</evidence>